<dbReference type="AlphaFoldDB" id="A0ABD1V4A1"/>
<dbReference type="Proteomes" id="UP001604336">
    <property type="component" value="Unassembled WGS sequence"/>
</dbReference>
<comment type="caution">
    <text evidence="1">The sequence shown here is derived from an EMBL/GenBank/DDBJ whole genome shotgun (WGS) entry which is preliminary data.</text>
</comment>
<dbReference type="EMBL" id="JBFOLK010000002">
    <property type="protein sequence ID" value="KAL2532011.1"/>
    <property type="molecule type" value="Genomic_DNA"/>
</dbReference>
<keyword evidence="2" id="KW-1185">Reference proteome</keyword>
<proteinExistence type="predicted"/>
<reference evidence="2" key="1">
    <citation type="submission" date="2024-07" db="EMBL/GenBank/DDBJ databases">
        <title>Two chromosome-level genome assemblies of Korean endemic species Abeliophyllum distichum and Forsythia ovata (Oleaceae).</title>
        <authorList>
            <person name="Jang H."/>
        </authorList>
    </citation>
    <scope>NUCLEOTIDE SEQUENCE [LARGE SCALE GENOMIC DNA]</scope>
</reference>
<accession>A0ABD1V4A1</accession>
<gene>
    <name evidence="1" type="ORF">Adt_05362</name>
</gene>
<evidence type="ECO:0000313" key="1">
    <source>
        <dbReference type="EMBL" id="KAL2532011.1"/>
    </source>
</evidence>
<evidence type="ECO:0000313" key="2">
    <source>
        <dbReference type="Proteomes" id="UP001604336"/>
    </source>
</evidence>
<name>A0ABD1V4A1_9LAMI</name>
<organism evidence="1 2">
    <name type="scientific">Abeliophyllum distichum</name>
    <dbReference type="NCBI Taxonomy" id="126358"/>
    <lineage>
        <taxon>Eukaryota</taxon>
        <taxon>Viridiplantae</taxon>
        <taxon>Streptophyta</taxon>
        <taxon>Embryophyta</taxon>
        <taxon>Tracheophyta</taxon>
        <taxon>Spermatophyta</taxon>
        <taxon>Magnoliopsida</taxon>
        <taxon>eudicotyledons</taxon>
        <taxon>Gunneridae</taxon>
        <taxon>Pentapetalae</taxon>
        <taxon>asterids</taxon>
        <taxon>lamiids</taxon>
        <taxon>Lamiales</taxon>
        <taxon>Oleaceae</taxon>
        <taxon>Forsythieae</taxon>
        <taxon>Abeliophyllum</taxon>
    </lineage>
</organism>
<sequence length="137" mass="15382">MFNRLVTVMDNQSTDIYRAPQITFIKEDEAGVPLCDALVRTVVARNGLGFMLVDNILFSTFDEIDVNHELMATSEPLFSFTGDSLIPKRRITTAVDFGEPPCHLKKFMEFLVVDTCSAYHKVLGRLALKDLHQSSIA</sequence>
<protein>
    <submittedName>
        <fullName evidence="1">Uncharacterized protein</fullName>
    </submittedName>
</protein>